<evidence type="ECO:0000256" key="1">
    <source>
        <dbReference type="SAM" id="Phobius"/>
    </source>
</evidence>
<keyword evidence="1" id="KW-0812">Transmembrane</keyword>
<reference evidence="2 3" key="1">
    <citation type="journal article" date="2023" name="Nucleic Acids Res.">
        <title>The hologenome of Daphnia magna reveals possible DNA methylation and microbiome-mediated evolution of the host genome.</title>
        <authorList>
            <person name="Chaturvedi A."/>
            <person name="Li X."/>
            <person name="Dhandapani V."/>
            <person name="Marshall H."/>
            <person name="Kissane S."/>
            <person name="Cuenca-Cambronero M."/>
            <person name="Asole G."/>
            <person name="Calvet F."/>
            <person name="Ruiz-Romero M."/>
            <person name="Marangio P."/>
            <person name="Guigo R."/>
            <person name="Rago D."/>
            <person name="Mirbahai L."/>
            <person name="Eastwood N."/>
            <person name="Colbourne J.K."/>
            <person name="Zhou J."/>
            <person name="Mallon E."/>
            <person name="Orsini L."/>
        </authorList>
    </citation>
    <scope>NUCLEOTIDE SEQUENCE [LARGE SCALE GENOMIC DNA]</scope>
    <source>
        <strain evidence="2">LRV0_1</strain>
    </source>
</reference>
<evidence type="ECO:0000313" key="3">
    <source>
        <dbReference type="Proteomes" id="UP001234178"/>
    </source>
</evidence>
<feature type="transmembrane region" description="Helical" evidence="1">
    <location>
        <begin position="31"/>
        <end position="53"/>
    </location>
</feature>
<protein>
    <recommendedName>
        <fullName evidence="4">Major facilitator superfamily (MFS) profile domain-containing protein</fullName>
    </recommendedName>
</protein>
<evidence type="ECO:0008006" key="4">
    <source>
        <dbReference type="Google" id="ProtNLM"/>
    </source>
</evidence>
<dbReference type="EMBL" id="JAOYFB010000040">
    <property type="protein sequence ID" value="KAK4037722.1"/>
    <property type="molecule type" value="Genomic_DNA"/>
</dbReference>
<gene>
    <name evidence="2" type="ORF">OUZ56_029751</name>
</gene>
<comment type="caution">
    <text evidence="2">The sequence shown here is derived from an EMBL/GenBank/DDBJ whole genome shotgun (WGS) entry which is preliminary data.</text>
</comment>
<dbReference type="Proteomes" id="UP001234178">
    <property type="component" value="Unassembled WGS sequence"/>
</dbReference>
<keyword evidence="1" id="KW-1133">Transmembrane helix</keyword>
<keyword evidence="1" id="KW-0472">Membrane</keyword>
<sequence length="59" mass="6137">MKWLSNLVFDIVFVSCIGGSLLDRFGVGCAAVSLVGLVGVGELLVVVGLQHFLCAGSRN</sequence>
<proteinExistence type="predicted"/>
<keyword evidence="3" id="KW-1185">Reference proteome</keyword>
<name>A0ABR0B7Q9_9CRUS</name>
<organism evidence="2 3">
    <name type="scientific">Daphnia magna</name>
    <dbReference type="NCBI Taxonomy" id="35525"/>
    <lineage>
        <taxon>Eukaryota</taxon>
        <taxon>Metazoa</taxon>
        <taxon>Ecdysozoa</taxon>
        <taxon>Arthropoda</taxon>
        <taxon>Crustacea</taxon>
        <taxon>Branchiopoda</taxon>
        <taxon>Diplostraca</taxon>
        <taxon>Cladocera</taxon>
        <taxon>Anomopoda</taxon>
        <taxon>Daphniidae</taxon>
        <taxon>Daphnia</taxon>
    </lineage>
</organism>
<accession>A0ABR0B7Q9</accession>
<evidence type="ECO:0000313" key="2">
    <source>
        <dbReference type="EMBL" id="KAK4037722.1"/>
    </source>
</evidence>